<name>A0A383DWF1_9ZZZZ</name>
<evidence type="ECO:0000313" key="2">
    <source>
        <dbReference type="EMBL" id="SVE48897.1"/>
    </source>
</evidence>
<evidence type="ECO:0000259" key="1">
    <source>
        <dbReference type="Pfam" id="PF01370"/>
    </source>
</evidence>
<dbReference type="AlphaFoldDB" id="A0A383DWF1"/>
<dbReference type="InterPro" id="IPR036291">
    <property type="entry name" value="NAD(P)-bd_dom_sf"/>
</dbReference>
<feature type="domain" description="NAD-dependent epimerase/dehydratase" evidence="1">
    <location>
        <begin position="3"/>
        <end position="187"/>
    </location>
</feature>
<dbReference type="Gene3D" id="3.40.50.720">
    <property type="entry name" value="NAD(P)-binding Rossmann-like Domain"/>
    <property type="match status" value="1"/>
</dbReference>
<organism evidence="2">
    <name type="scientific">marine metagenome</name>
    <dbReference type="NCBI Taxonomy" id="408172"/>
    <lineage>
        <taxon>unclassified sequences</taxon>
        <taxon>metagenomes</taxon>
        <taxon>ecological metagenomes</taxon>
    </lineage>
</organism>
<sequence>MKILVTGSGGFIGKNLTTQLSCVSGVEVLCYGSESSDVDLVSGLREADWVCHLAGVNRPQDEAEFKRVNTDFTHTLCDLVQASGRAIPIIFASSVHVKKDNAYGRSKLAAEEILLEYAEETGVPVHIFRLPHVIGKWCRPNYNSVIATFCYNIARDLPIRVDDPNYQLNLVYIDDLVDAFYAIMSTGNDYPGSYREVTPS</sequence>
<dbReference type="PANTHER" id="PTHR43245">
    <property type="entry name" value="BIFUNCTIONAL POLYMYXIN RESISTANCE PROTEIN ARNA"/>
    <property type="match status" value="1"/>
</dbReference>
<gene>
    <name evidence="2" type="ORF">METZ01_LOCUS501751</name>
</gene>
<proteinExistence type="predicted"/>
<dbReference type="InterPro" id="IPR001509">
    <property type="entry name" value="Epimerase_deHydtase"/>
</dbReference>
<dbReference type="Pfam" id="PF01370">
    <property type="entry name" value="Epimerase"/>
    <property type="match status" value="1"/>
</dbReference>
<protein>
    <recommendedName>
        <fullName evidence="1">NAD-dependent epimerase/dehydratase domain-containing protein</fullName>
    </recommendedName>
</protein>
<feature type="non-terminal residue" evidence="2">
    <location>
        <position position="200"/>
    </location>
</feature>
<dbReference type="PANTHER" id="PTHR43245:SF55">
    <property type="entry name" value="NAD(P)-BINDING DOMAIN-CONTAINING PROTEIN"/>
    <property type="match status" value="1"/>
</dbReference>
<dbReference type="EMBL" id="UINC01220822">
    <property type="protein sequence ID" value="SVE48897.1"/>
    <property type="molecule type" value="Genomic_DNA"/>
</dbReference>
<accession>A0A383DWF1</accession>
<dbReference type="InterPro" id="IPR050177">
    <property type="entry name" value="Lipid_A_modif_metabolic_enz"/>
</dbReference>
<dbReference type="SUPFAM" id="SSF51735">
    <property type="entry name" value="NAD(P)-binding Rossmann-fold domains"/>
    <property type="match status" value="1"/>
</dbReference>
<reference evidence="2" key="1">
    <citation type="submission" date="2018-05" db="EMBL/GenBank/DDBJ databases">
        <authorList>
            <person name="Lanie J.A."/>
            <person name="Ng W.-L."/>
            <person name="Kazmierczak K.M."/>
            <person name="Andrzejewski T.M."/>
            <person name="Davidsen T.M."/>
            <person name="Wayne K.J."/>
            <person name="Tettelin H."/>
            <person name="Glass J.I."/>
            <person name="Rusch D."/>
            <person name="Podicherti R."/>
            <person name="Tsui H.-C.T."/>
            <person name="Winkler M.E."/>
        </authorList>
    </citation>
    <scope>NUCLEOTIDE SEQUENCE</scope>
</reference>